<feature type="region of interest" description="Disordered" evidence="1">
    <location>
        <begin position="26"/>
        <end position="163"/>
    </location>
</feature>
<proteinExistence type="predicted"/>
<protein>
    <submittedName>
        <fullName evidence="3">Uncharacterized protein</fullName>
    </submittedName>
</protein>
<feature type="chain" id="PRO_5047041440" evidence="2">
    <location>
        <begin position="24"/>
        <end position="343"/>
    </location>
</feature>
<evidence type="ECO:0000313" key="4">
    <source>
        <dbReference type="Proteomes" id="UP001501414"/>
    </source>
</evidence>
<evidence type="ECO:0000313" key="3">
    <source>
        <dbReference type="EMBL" id="GAA1384358.1"/>
    </source>
</evidence>
<keyword evidence="2" id="KW-0732">Signal</keyword>
<feature type="compositionally biased region" description="Low complexity" evidence="1">
    <location>
        <begin position="104"/>
        <end position="114"/>
    </location>
</feature>
<sequence length="343" mass="34020">MRVPVLRLVLLAAVALVVGCGDASTPVPPLPPVAPSAAGDEPVGPSPGAPPVERPRPWAEPVPGSSPAQPVPGAPPAEPVPGSPPVGGLSEPPPGAPVERGADPPEAGDPAPGTGREKSGNTDGSDGTEGAGSADGLAAGPPEQEPAAGGPPSAGAESSAGTLAAPALTSPLAPESSGLSGPSFTPFGPILGAPFTLGAPAYDIGVVPLGGSGRTTLTVAGYPDHEIVIVRVELTEDDPGERLQFTVADDGCSGQALPAGAECTFDVVFHPDRTGPAEAGLHLDLLHVCTAETYFPCEPEPETGIETGRNFERQTSGDRTIIMWTESVRNDDGPFSLVGTGGG</sequence>
<dbReference type="PROSITE" id="PS51257">
    <property type="entry name" value="PROKAR_LIPOPROTEIN"/>
    <property type="match status" value="1"/>
</dbReference>
<keyword evidence="4" id="KW-1185">Reference proteome</keyword>
<evidence type="ECO:0000256" key="1">
    <source>
        <dbReference type="SAM" id="MobiDB-lite"/>
    </source>
</evidence>
<dbReference type="InterPro" id="IPR013783">
    <property type="entry name" value="Ig-like_fold"/>
</dbReference>
<evidence type="ECO:0000256" key="2">
    <source>
        <dbReference type="SAM" id="SignalP"/>
    </source>
</evidence>
<feature type="compositionally biased region" description="Pro residues" evidence="1">
    <location>
        <begin position="69"/>
        <end position="84"/>
    </location>
</feature>
<accession>A0ABN1XN33</accession>
<dbReference type="EMBL" id="BAAAJK010000005">
    <property type="protein sequence ID" value="GAA1384358.1"/>
    <property type="molecule type" value="Genomic_DNA"/>
</dbReference>
<dbReference type="Gene3D" id="2.60.40.10">
    <property type="entry name" value="Immunoglobulins"/>
    <property type="match status" value="1"/>
</dbReference>
<gene>
    <name evidence="3" type="ORF">GCM10009613_15120</name>
</gene>
<feature type="compositionally biased region" description="Low complexity" evidence="1">
    <location>
        <begin position="138"/>
        <end position="163"/>
    </location>
</feature>
<organism evidence="3 4">
    <name type="scientific">Pseudonocardia kongjuensis</name>
    <dbReference type="NCBI Taxonomy" id="102227"/>
    <lineage>
        <taxon>Bacteria</taxon>
        <taxon>Bacillati</taxon>
        <taxon>Actinomycetota</taxon>
        <taxon>Actinomycetes</taxon>
        <taxon>Pseudonocardiales</taxon>
        <taxon>Pseudonocardiaceae</taxon>
        <taxon>Pseudonocardia</taxon>
    </lineage>
</organism>
<reference evidence="3 4" key="1">
    <citation type="journal article" date="2019" name="Int. J. Syst. Evol. Microbiol.">
        <title>The Global Catalogue of Microorganisms (GCM) 10K type strain sequencing project: providing services to taxonomists for standard genome sequencing and annotation.</title>
        <authorList>
            <consortium name="The Broad Institute Genomics Platform"/>
            <consortium name="The Broad Institute Genome Sequencing Center for Infectious Disease"/>
            <person name="Wu L."/>
            <person name="Ma J."/>
        </authorList>
    </citation>
    <scope>NUCLEOTIDE SEQUENCE [LARGE SCALE GENOMIC DNA]</scope>
    <source>
        <strain evidence="3 4">JCM 11896</strain>
    </source>
</reference>
<name>A0ABN1XN33_9PSEU</name>
<dbReference type="Proteomes" id="UP001501414">
    <property type="component" value="Unassembled WGS sequence"/>
</dbReference>
<feature type="signal peptide" evidence="2">
    <location>
        <begin position="1"/>
        <end position="23"/>
    </location>
</feature>
<comment type="caution">
    <text evidence="3">The sequence shown here is derived from an EMBL/GenBank/DDBJ whole genome shotgun (WGS) entry which is preliminary data.</text>
</comment>